<accession>A0A1C7D714</accession>
<keyword evidence="14" id="KW-0829">Tyrosine-protein kinase</keyword>
<evidence type="ECO:0000259" key="19">
    <source>
        <dbReference type="Pfam" id="PF02706"/>
    </source>
</evidence>
<dbReference type="CDD" id="cd05387">
    <property type="entry name" value="BY-kinase"/>
    <property type="match status" value="1"/>
</dbReference>
<evidence type="ECO:0000256" key="6">
    <source>
        <dbReference type="ARBA" id="ARBA00022519"/>
    </source>
</evidence>
<evidence type="ECO:0000256" key="3">
    <source>
        <dbReference type="ARBA" id="ARBA00008883"/>
    </source>
</evidence>
<dbReference type="GO" id="GO:0005886">
    <property type="term" value="C:plasma membrane"/>
    <property type="evidence" value="ECO:0007669"/>
    <property type="project" value="UniProtKB-SubCell"/>
</dbReference>
<dbReference type="SUPFAM" id="SSF52540">
    <property type="entry name" value="P-loop containing nucleoside triphosphate hydrolases"/>
    <property type="match status" value="1"/>
</dbReference>
<evidence type="ECO:0000259" key="21">
    <source>
        <dbReference type="Pfam" id="PF13807"/>
    </source>
</evidence>
<dbReference type="GO" id="GO:0005524">
    <property type="term" value="F:ATP binding"/>
    <property type="evidence" value="ECO:0007669"/>
    <property type="project" value="UniProtKB-KW"/>
</dbReference>
<keyword evidence="12 18" id="KW-1133">Transmembrane helix</keyword>
<keyword evidence="5" id="KW-1003">Cell membrane</keyword>
<evidence type="ECO:0000256" key="15">
    <source>
        <dbReference type="ARBA" id="ARBA00051245"/>
    </source>
</evidence>
<evidence type="ECO:0000256" key="16">
    <source>
        <dbReference type="SAM" id="Coils"/>
    </source>
</evidence>
<dbReference type="Proteomes" id="UP000092698">
    <property type="component" value="Chromosome"/>
</dbReference>
<dbReference type="PATRIC" id="fig|645517.4.peg.824"/>
<evidence type="ECO:0000256" key="7">
    <source>
        <dbReference type="ARBA" id="ARBA00022679"/>
    </source>
</evidence>
<evidence type="ECO:0000256" key="12">
    <source>
        <dbReference type="ARBA" id="ARBA00022989"/>
    </source>
</evidence>
<protein>
    <recommendedName>
        <fullName evidence="4">non-specific protein-tyrosine kinase</fullName>
        <ecNumber evidence="4">2.7.10.2</ecNumber>
    </recommendedName>
</protein>
<keyword evidence="13 18" id="KW-0472">Membrane</keyword>
<evidence type="ECO:0000259" key="20">
    <source>
        <dbReference type="Pfam" id="PF13614"/>
    </source>
</evidence>
<dbReference type="InterPro" id="IPR027417">
    <property type="entry name" value="P-loop_NTPase"/>
</dbReference>
<feature type="domain" description="AAA" evidence="20">
    <location>
        <begin position="557"/>
        <end position="673"/>
    </location>
</feature>
<dbReference type="PANTHER" id="PTHR32309">
    <property type="entry name" value="TYROSINE-PROTEIN KINASE"/>
    <property type="match status" value="1"/>
</dbReference>
<evidence type="ECO:0000256" key="18">
    <source>
        <dbReference type="SAM" id="Phobius"/>
    </source>
</evidence>
<evidence type="ECO:0000313" key="22">
    <source>
        <dbReference type="EMBL" id="ANU07142.1"/>
    </source>
</evidence>
<dbReference type="EC" id="2.7.10.2" evidence="4"/>
<evidence type="ECO:0000256" key="1">
    <source>
        <dbReference type="ARBA" id="ARBA00004429"/>
    </source>
</evidence>
<evidence type="ECO:0000256" key="5">
    <source>
        <dbReference type="ARBA" id="ARBA00022475"/>
    </source>
</evidence>
<feature type="transmembrane region" description="Helical" evidence="18">
    <location>
        <begin position="55"/>
        <end position="74"/>
    </location>
</feature>
<name>A0A1C7D714_9SPHN</name>
<keyword evidence="9" id="KW-0547">Nucleotide-binding</keyword>
<keyword evidence="16" id="KW-0175">Coiled coil</keyword>
<gene>
    <name evidence="22" type="primary">ywqD</name>
    <name evidence="22" type="ORF">A6F65_00824</name>
</gene>
<dbReference type="EMBL" id="CP016545">
    <property type="protein sequence ID" value="ANU07142.1"/>
    <property type="molecule type" value="Genomic_DNA"/>
</dbReference>
<feature type="domain" description="Polysaccharide chain length determinant N-terminal" evidence="19">
    <location>
        <begin position="40"/>
        <end position="129"/>
    </location>
</feature>
<evidence type="ECO:0000256" key="8">
    <source>
        <dbReference type="ARBA" id="ARBA00022692"/>
    </source>
</evidence>
<keyword evidence="10 22" id="KW-0418">Kinase</keyword>
<evidence type="ECO:0000256" key="10">
    <source>
        <dbReference type="ARBA" id="ARBA00022777"/>
    </source>
</evidence>
<proteinExistence type="inferred from homology"/>
<dbReference type="AlphaFoldDB" id="A0A1C7D714"/>
<feature type="compositionally biased region" description="Polar residues" evidence="17">
    <location>
        <begin position="1"/>
        <end position="11"/>
    </location>
</feature>
<dbReference type="KEGG" id="anh:A6F65_00824"/>
<dbReference type="Pfam" id="PF02706">
    <property type="entry name" value="Wzz"/>
    <property type="match status" value="1"/>
</dbReference>
<dbReference type="InterPro" id="IPR003856">
    <property type="entry name" value="LPS_length_determ_N"/>
</dbReference>
<dbReference type="RefSeq" id="WP_157093047.1">
    <property type="nucleotide sequence ID" value="NZ_CP016545.1"/>
</dbReference>
<comment type="catalytic activity">
    <reaction evidence="15">
        <text>L-tyrosyl-[protein] + ATP = O-phospho-L-tyrosyl-[protein] + ADP + H(+)</text>
        <dbReference type="Rhea" id="RHEA:10596"/>
        <dbReference type="Rhea" id="RHEA-COMP:10136"/>
        <dbReference type="Rhea" id="RHEA-COMP:20101"/>
        <dbReference type="ChEBI" id="CHEBI:15378"/>
        <dbReference type="ChEBI" id="CHEBI:30616"/>
        <dbReference type="ChEBI" id="CHEBI:46858"/>
        <dbReference type="ChEBI" id="CHEBI:61978"/>
        <dbReference type="ChEBI" id="CHEBI:456216"/>
        <dbReference type="EC" id="2.7.10.2"/>
    </reaction>
</comment>
<dbReference type="InterPro" id="IPR050445">
    <property type="entry name" value="Bact_polysacc_biosynth/exp"/>
</dbReference>
<organism evidence="22 23">
    <name type="scientific">Paraurantiacibacter namhicola</name>
    <dbReference type="NCBI Taxonomy" id="645517"/>
    <lineage>
        <taxon>Bacteria</taxon>
        <taxon>Pseudomonadati</taxon>
        <taxon>Pseudomonadota</taxon>
        <taxon>Alphaproteobacteria</taxon>
        <taxon>Sphingomonadales</taxon>
        <taxon>Erythrobacteraceae</taxon>
        <taxon>Paraurantiacibacter</taxon>
    </lineage>
</organism>
<keyword evidence="6" id="KW-0997">Cell inner membrane</keyword>
<dbReference type="InterPro" id="IPR032807">
    <property type="entry name" value="GNVR"/>
</dbReference>
<comment type="similarity">
    <text evidence="3">Belongs to the etk/wzc family.</text>
</comment>
<dbReference type="Pfam" id="PF13807">
    <property type="entry name" value="GNVR"/>
    <property type="match status" value="1"/>
</dbReference>
<evidence type="ECO:0000256" key="9">
    <source>
        <dbReference type="ARBA" id="ARBA00022741"/>
    </source>
</evidence>
<keyword evidence="8 18" id="KW-0812">Transmembrane</keyword>
<dbReference type="PANTHER" id="PTHR32309:SF13">
    <property type="entry name" value="FERRIC ENTEROBACTIN TRANSPORT PROTEIN FEPE"/>
    <property type="match status" value="1"/>
</dbReference>
<sequence>MADSAVSSDSGSIADRFIKSPPSGAPLANEGEPAPQDGGLSLAQLRSMLWRQKSLVIVLTAVALIAGLIFTLLATPQYTSQATVVVENESLNVNGDPQFTRGIAAAETQRYLETQRKIIESRNLALVVVDVLGLAGNERFLAIYGLDEMPAALGEGEAETARRMLAAQVLQNNVTMEFEINSRVGTIGFTTADPILASQIVNGYAASYVAENVRAESDTNAYARGLLQRQIAEGQAKLQETERKALVYARNNGLVDADGGIADGGSEAGPAPNTSITTASLSQINSGYVQAQQDRILAEQRWNAARRVDPLSLPQARDSTVIQGLLAQRAAAQGELDQLRQRYVDAAPEVMQAQARLDAVESQLAEAGSKLRESIRQEYLTAREQERQLGAARAQYADDTLEEQGRRVEFNLLNREAQTMRETLAELQRRLGILNRTSDTAANNIRILDQADPAGVMTSPNLLRNMLMSLMLGLFVGGGLAIVREAFDDTLYSPQDAEKKLALPLLGSTPYLADVSSEEMDDMHSDINEAYFAIRSSVDFATGGKQKKSIQVTSCRPAEGKSTTSVALARDFARIGRRTLLIDADFRKPQLHKSLGVSADKGFVDALMNEASIADVTQSLPQTGLDFIPLGTLPPNPAQLLASDVLRDFLEQLQAKYDVVIVDSAPVMGLADAPVLSGLVDHTLLVLEAGRIKTGQARQAVRRLRESGANMAGFVLTKYDQAKAGDEDYYYYYSYSYGNRGQE</sequence>
<feature type="domain" description="Tyrosine-protein kinase G-rich" evidence="21">
    <location>
        <begin position="413"/>
        <end position="486"/>
    </location>
</feature>
<evidence type="ECO:0000256" key="13">
    <source>
        <dbReference type="ARBA" id="ARBA00023136"/>
    </source>
</evidence>
<dbReference type="Gene3D" id="3.40.50.300">
    <property type="entry name" value="P-loop containing nucleotide triphosphate hydrolases"/>
    <property type="match status" value="1"/>
</dbReference>
<dbReference type="NCBIfam" id="TIGR01007">
    <property type="entry name" value="eps_fam"/>
    <property type="match status" value="1"/>
</dbReference>
<comment type="subcellular location">
    <subcellularLocation>
        <location evidence="1">Cell inner membrane</location>
        <topology evidence="1">Multi-pass membrane protein</topology>
    </subcellularLocation>
</comment>
<dbReference type="Pfam" id="PF13614">
    <property type="entry name" value="AAA_31"/>
    <property type="match status" value="1"/>
</dbReference>
<reference evidence="22 23" key="1">
    <citation type="submission" date="2016-07" db="EMBL/GenBank/DDBJ databases">
        <title>Complete genome sequence of Altererythrobacter namhicola JCM 16345T, containing esterase-encoding genes.</title>
        <authorList>
            <person name="Cheng H."/>
            <person name="Wu Y.-H."/>
            <person name="Jian S.-L."/>
            <person name="Huo Y.-Y."/>
            <person name="Wang C.-S."/>
            <person name="Xu X.-W."/>
        </authorList>
    </citation>
    <scope>NUCLEOTIDE SEQUENCE [LARGE SCALE GENOMIC DNA]</scope>
    <source>
        <strain evidence="22 23">JCM 16345</strain>
    </source>
</reference>
<dbReference type="STRING" id="645517.A6F65_00824"/>
<evidence type="ECO:0000256" key="14">
    <source>
        <dbReference type="ARBA" id="ARBA00023137"/>
    </source>
</evidence>
<dbReference type="GO" id="GO:0004715">
    <property type="term" value="F:non-membrane spanning protein tyrosine kinase activity"/>
    <property type="evidence" value="ECO:0007669"/>
    <property type="project" value="UniProtKB-EC"/>
</dbReference>
<evidence type="ECO:0000313" key="23">
    <source>
        <dbReference type="Proteomes" id="UP000092698"/>
    </source>
</evidence>
<evidence type="ECO:0000256" key="17">
    <source>
        <dbReference type="SAM" id="MobiDB-lite"/>
    </source>
</evidence>
<evidence type="ECO:0000256" key="4">
    <source>
        <dbReference type="ARBA" id="ARBA00011903"/>
    </source>
</evidence>
<comment type="similarity">
    <text evidence="2">Belongs to the CpsD/CapB family.</text>
</comment>
<evidence type="ECO:0000256" key="11">
    <source>
        <dbReference type="ARBA" id="ARBA00022840"/>
    </source>
</evidence>
<dbReference type="InterPro" id="IPR025669">
    <property type="entry name" value="AAA_dom"/>
</dbReference>
<dbReference type="OrthoDB" id="230260at2"/>
<evidence type="ECO:0000256" key="2">
    <source>
        <dbReference type="ARBA" id="ARBA00007316"/>
    </source>
</evidence>
<keyword evidence="7 22" id="KW-0808">Transferase</keyword>
<keyword evidence="11" id="KW-0067">ATP-binding</keyword>
<feature type="region of interest" description="Disordered" evidence="17">
    <location>
        <begin position="1"/>
        <end position="35"/>
    </location>
</feature>
<feature type="coiled-coil region" evidence="16">
    <location>
        <begin position="410"/>
        <end position="437"/>
    </location>
</feature>
<keyword evidence="23" id="KW-1185">Reference proteome</keyword>
<feature type="coiled-coil region" evidence="16">
    <location>
        <begin position="322"/>
        <end position="377"/>
    </location>
</feature>
<dbReference type="InterPro" id="IPR005702">
    <property type="entry name" value="Wzc-like_C"/>
</dbReference>